<dbReference type="EMBL" id="ACPB03020048">
    <property type="status" value="NOT_ANNOTATED_CDS"/>
    <property type="molecule type" value="Genomic_DNA"/>
</dbReference>
<evidence type="ECO:0000313" key="1">
    <source>
        <dbReference type="EnsemblMetazoa" id="RPRC013196-PA"/>
    </source>
</evidence>
<sequence>MDCLVKFLKYYFCMPSRTNEHSFINNDYTAAERISQHLSKEQQCASKFPSCPATLLDLISIVETSEYTEDIIVKLTELL</sequence>
<name>T1IA75_RHOPR</name>
<dbReference type="VEuPathDB" id="VectorBase:RPRC013196"/>
<proteinExistence type="predicted"/>
<keyword evidence="2" id="KW-1185">Reference proteome</keyword>
<dbReference type="HOGENOM" id="CLU_2609018_0_0_1"/>
<dbReference type="Proteomes" id="UP000015103">
    <property type="component" value="Unassembled WGS sequence"/>
</dbReference>
<protein>
    <submittedName>
        <fullName evidence="1">Uncharacterized protein</fullName>
    </submittedName>
</protein>
<dbReference type="InParanoid" id="T1IA75"/>
<dbReference type="AlphaFoldDB" id="T1IA75"/>
<accession>T1IA75</accession>
<evidence type="ECO:0000313" key="2">
    <source>
        <dbReference type="Proteomes" id="UP000015103"/>
    </source>
</evidence>
<organism evidence="1 2">
    <name type="scientific">Rhodnius prolixus</name>
    <name type="common">Triatomid bug</name>
    <dbReference type="NCBI Taxonomy" id="13249"/>
    <lineage>
        <taxon>Eukaryota</taxon>
        <taxon>Metazoa</taxon>
        <taxon>Ecdysozoa</taxon>
        <taxon>Arthropoda</taxon>
        <taxon>Hexapoda</taxon>
        <taxon>Insecta</taxon>
        <taxon>Pterygota</taxon>
        <taxon>Neoptera</taxon>
        <taxon>Paraneoptera</taxon>
        <taxon>Hemiptera</taxon>
        <taxon>Heteroptera</taxon>
        <taxon>Panheteroptera</taxon>
        <taxon>Cimicomorpha</taxon>
        <taxon>Reduviidae</taxon>
        <taxon>Triatominae</taxon>
        <taxon>Rhodnius</taxon>
    </lineage>
</organism>
<dbReference type="EnsemblMetazoa" id="RPRC013196-RA">
    <property type="protein sequence ID" value="RPRC013196-PA"/>
    <property type="gene ID" value="RPRC013196"/>
</dbReference>
<reference evidence="1" key="1">
    <citation type="submission" date="2015-05" db="UniProtKB">
        <authorList>
            <consortium name="EnsemblMetazoa"/>
        </authorList>
    </citation>
    <scope>IDENTIFICATION</scope>
</reference>